<dbReference type="Gene3D" id="3.90.79.10">
    <property type="entry name" value="Nucleoside Triphosphate Pyrophosphohydrolase"/>
    <property type="match status" value="1"/>
</dbReference>
<keyword evidence="8" id="KW-1185">Reference proteome</keyword>
<evidence type="ECO:0000313" key="8">
    <source>
        <dbReference type="Proteomes" id="UP001056164"/>
    </source>
</evidence>
<name>A0ABY5BWB9_9LACO</name>
<dbReference type="RefSeq" id="WP_252795051.1">
    <property type="nucleotide sequence ID" value="NZ_CP097121.1"/>
</dbReference>
<evidence type="ECO:0000256" key="4">
    <source>
        <dbReference type="ARBA" id="ARBA00022801"/>
    </source>
</evidence>
<comment type="cofactor">
    <cofactor evidence="1">
        <name>Mg(2+)</name>
        <dbReference type="ChEBI" id="CHEBI:18420"/>
    </cofactor>
</comment>
<organism evidence="7 8">
    <name type="scientific">Fructilactobacillus carniphilus</name>
    <dbReference type="NCBI Taxonomy" id="2940297"/>
    <lineage>
        <taxon>Bacteria</taxon>
        <taxon>Bacillati</taxon>
        <taxon>Bacillota</taxon>
        <taxon>Bacilli</taxon>
        <taxon>Lactobacillales</taxon>
        <taxon>Lactobacillaceae</taxon>
        <taxon>Fructilactobacillus</taxon>
    </lineage>
</organism>
<dbReference type="PANTHER" id="PTHR43758:SF8">
    <property type="entry name" value="8-OXO-DGTP DIPHOSPHATASE YTKD-RELATED"/>
    <property type="match status" value="1"/>
</dbReference>
<reference evidence="7" key="1">
    <citation type="submission" date="2022-05" db="EMBL/GenBank/DDBJ databases">
        <authorList>
            <person name="Oliphant S.A."/>
            <person name="Watson-Haigh N.S."/>
            <person name="Sumby K.M."/>
            <person name="Gardner J.M."/>
            <person name="Jiranek V."/>
        </authorList>
    </citation>
    <scope>NUCLEOTIDE SEQUENCE</scope>
    <source>
        <strain evidence="7">KI4_A6</strain>
    </source>
</reference>
<gene>
    <name evidence="7" type="ORF">M3M37_06790</name>
</gene>
<evidence type="ECO:0000256" key="1">
    <source>
        <dbReference type="ARBA" id="ARBA00001946"/>
    </source>
</evidence>
<evidence type="ECO:0000256" key="2">
    <source>
        <dbReference type="ARBA" id="ARBA00005582"/>
    </source>
</evidence>
<keyword evidence="3" id="KW-0479">Metal-binding</keyword>
<keyword evidence="5" id="KW-0460">Magnesium</keyword>
<evidence type="ECO:0000256" key="3">
    <source>
        <dbReference type="ARBA" id="ARBA00022723"/>
    </source>
</evidence>
<proteinExistence type="inferred from homology"/>
<protein>
    <submittedName>
        <fullName evidence="7">NUDIX domain-containing protein</fullName>
    </submittedName>
</protein>
<dbReference type="InterPro" id="IPR000086">
    <property type="entry name" value="NUDIX_hydrolase_dom"/>
</dbReference>
<dbReference type="PANTHER" id="PTHR43758">
    <property type="entry name" value="7,8-DIHYDRO-8-OXOGUANINE TRIPHOSPHATASE"/>
    <property type="match status" value="1"/>
</dbReference>
<dbReference type="Proteomes" id="UP001056164">
    <property type="component" value="Chromosome"/>
</dbReference>
<dbReference type="PROSITE" id="PS51462">
    <property type="entry name" value="NUDIX"/>
    <property type="match status" value="1"/>
</dbReference>
<evidence type="ECO:0000313" key="7">
    <source>
        <dbReference type="EMBL" id="USS90536.1"/>
    </source>
</evidence>
<sequence>MERYRTKSAVFALLLRHHQEEVLLQQRFQTGIGDGHYDLAAGGHVEAQESMKQALVRELHEELGLTVQPADLEFATLIHANYGNDTVYYCGYFVVKDYQGTPWIAEPDQASQLDWYSVHDLPQDLLWDRRRALENYQRGIPYDEVGWHN</sequence>
<evidence type="ECO:0000259" key="6">
    <source>
        <dbReference type="PROSITE" id="PS51462"/>
    </source>
</evidence>
<accession>A0ABY5BWB9</accession>
<dbReference type="PROSITE" id="PS00893">
    <property type="entry name" value="NUDIX_BOX"/>
    <property type="match status" value="1"/>
</dbReference>
<evidence type="ECO:0000256" key="5">
    <source>
        <dbReference type="ARBA" id="ARBA00022842"/>
    </source>
</evidence>
<feature type="domain" description="Nudix hydrolase" evidence="6">
    <location>
        <begin position="5"/>
        <end position="139"/>
    </location>
</feature>
<dbReference type="SUPFAM" id="SSF55811">
    <property type="entry name" value="Nudix"/>
    <property type="match status" value="1"/>
</dbReference>
<dbReference type="Pfam" id="PF00293">
    <property type="entry name" value="NUDIX"/>
    <property type="match status" value="1"/>
</dbReference>
<dbReference type="EMBL" id="CP097121">
    <property type="protein sequence ID" value="USS90536.1"/>
    <property type="molecule type" value="Genomic_DNA"/>
</dbReference>
<dbReference type="InterPro" id="IPR020084">
    <property type="entry name" value="NUDIX_hydrolase_CS"/>
</dbReference>
<keyword evidence="4" id="KW-0378">Hydrolase</keyword>
<comment type="similarity">
    <text evidence="2">Belongs to the Nudix hydrolase family.</text>
</comment>
<dbReference type="InterPro" id="IPR015797">
    <property type="entry name" value="NUDIX_hydrolase-like_dom_sf"/>
</dbReference>